<dbReference type="GO" id="GO:0008967">
    <property type="term" value="F:phosphoglycolate phosphatase activity"/>
    <property type="evidence" value="ECO:0007669"/>
    <property type="project" value="TreeGrafter"/>
</dbReference>
<dbReference type="PANTHER" id="PTHR43434">
    <property type="entry name" value="PHOSPHOGLYCOLATE PHOSPHATASE"/>
    <property type="match status" value="1"/>
</dbReference>
<dbReference type="PANTHER" id="PTHR43434:SF16">
    <property type="entry name" value="BLL8046 PROTEIN"/>
    <property type="match status" value="1"/>
</dbReference>
<dbReference type="GO" id="GO:0006281">
    <property type="term" value="P:DNA repair"/>
    <property type="evidence" value="ECO:0007669"/>
    <property type="project" value="TreeGrafter"/>
</dbReference>
<reference evidence="1 2" key="1">
    <citation type="submission" date="2016-06" db="EMBL/GenBank/DDBJ databases">
        <authorList>
            <person name="Kjaerup R.B."/>
            <person name="Dalgaard T.S."/>
            <person name="Juul-Madsen H.R."/>
        </authorList>
    </citation>
    <scope>NUCLEOTIDE SEQUENCE [LARGE SCALE GENOMIC DNA]</scope>
    <source>
        <strain evidence="1 2">1245752.6</strain>
    </source>
</reference>
<dbReference type="InterPro" id="IPR023198">
    <property type="entry name" value="PGP-like_dom2"/>
</dbReference>
<sequence>MAANRRSPAVLFDIDGTLVDSNYLHIDAWQRAFGEVGIDVETWRIHRSIGMDGSTLVKSLSGDAPEEAQKQLKELHSRYYREGASLLRPLPGARALLRRVADLGLQVVLATSAPEDELELLRKVLDCDELVAAVTSSADVDTAKPKPDIIEIALDRAEVTAERAVFLGDAIWDAEACSRAKVTCIGVLSGGVSASELRDAGAAQVFENADKLLANIEQTRIAELAADG</sequence>
<gene>
    <name evidence="1" type="ORF">A9W98_16000</name>
</gene>
<dbReference type="EMBL" id="MAEM01000213">
    <property type="protein sequence ID" value="OBS02209.1"/>
    <property type="molecule type" value="Genomic_DNA"/>
</dbReference>
<comment type="caution">
    <text evidence="1">The sequence shown here is derived from an EMBL/GenBank/DDBJ whole genome shotgun (WGS) entry which is preliminary data.</text>
</comment>
<dbReference type="AlphaFoldDB" id="A0A1A6BJ15"/>
<dbReference type="Proteomes" id="UP000093757">
    <property type="component" value="Unassembled WGS sequence"/>
</dbReference>
<dbReference type="InterPro" id="IPR023214">
    <property type="entry name" value="HAD_sf"/>
</dbReference>
<dbReference type="Gene3D" id="1.10.150.240">
    <property type="entry name" value="Putative phosphatase, domain 2"/>
    <property type="match status" value="1"/>
</dbReference>
<organism evidence="1 2">
    <name type="scientific">Mycobacterium gordonae</name>
    <dbReference type="NCBI Taxonomy" id="1778"/>
    <lineage>
        <taxon>Bacteria</taxon>
        <taxon>Bacillati</taxon>
        <taxon>Actinomycetota</taxon>
        <taxon>Actinomycetes</taxon>
        <taxon>Mycobacteriales</taxon>
        <taxon>Mycobacteriaceae</taxon>
        <taxon>Mycobacterium</taxon>
    </lineage>
</organism>
<dbReference type="InterPro" id="IPR050155">
    <property type="entry name" value="HAD-like_hydrolase_sf"/>
</dbReference>
<dbReference type="Pfam" id="PF13419">
    <property type="entry name" value="HAD_2"/>
    <property type="match status" value="1"/>
</dbReference>
<name>A0A1A6BJ15_MYCGO</name>
<proteinExistence type="predicted"/>
<dbReference type="SUPFAM" id="SSF56784">
    <property type="entry name" value="HAD-like"/>
    <property type="match status" value="1"/>
</dbReference>
<dbReference type="Gene3D" id="3.40.50.1000">
    <property type="entry name" value="HAD superfamily/HAD-like"/>
    <property type="match status" value="1"/>
</dbReference>
<dbReference type="SFLD" id="SFLDG01135">
    <property type="entry name" value="C1.5.6:_HAD__Beta-PGM__Phospha"/>
    <property type="match status" value="1"/>
</dbReference>
<evidence type="ECO:0000313" key="2">
    <source>
        <dbReference type="Proteomes" id="UP000093757"/>
    </source>
</evidence>
<accession>A0A1A6BJ15</accession>
<dbReference type="GO" id="GO:0005829">
    <property type="term" value="C:cytosol"/>
    <property type="evidence" value="ECO:0007669"/>
    <property type="project" value="TreeGrafter"/>
</dbReference>
<evidence type="ECO:0000313" key="1">
    <source>
        <dbReference type="EMBL" id="OBS02209.1"/>
    </source>
</evidence>
<dbReference type="InterPro" id="IPR041492">
    <property type="entry name" value="HAD_2"/>
</dbReference>
<keyword evidence="1" id="KW-0378">Hydrolase</keyword>
<dbReference type="InterPro" id="IPR036412">
    <property type="entry name" value="HAD-like_sf"/>
</dbReference>
<dbReference type="SFLD" id="SFLDS00003">
    <property type="entry name" value="Haloacid_Dehalogenase"/>
    <property type="match status" value="1"/>
</dbReference>
<protein>
    <submittedName>
        <fullName evidence="1">HAD family hydrolase</fullName>
    </submittedName>
</protein>
<dbReference type="SFLD" id="SFLDG01129">
    <property type="entry name" value="C1.5:_HAD__Beta-PGM__Phosphata"/>
    <property type="match status" value="1"/>
</dbReference>